<keyword evidence="3" id="KW-0804">Transcription</keyword>
<proteinExistence type="predicted"/>
<dbReference type="Pfam" id="PF01638">
    <property type="entry name" value="HxlR"/>
    <property type="match status" value="1"/>
</dbReference>
<dbReference type="Gene3D" id="1.10.10.10">
    <property type="entry name" value="Winged helix-like DNA-binding domain superfamily/Winged helix DNA-binding domain"/>
    <property type="match status" value="1"/>
</dbReference>
<dbReference type="Proteomes" id="UP000182025">
    <property type="component" value="Unassembled WGS sequence"/>
</dbReference>
<dbReference type="PANTHER" id="PTHR33204">
    <property type="entry name" value="TRANSCRIPTIONAL REGULATOR, MARR FAMILY"/>
    <property type="match status" value="1"/>
</dbReference>
<keyword evidence="2" id="KW-0238">DNA-binding</keyword>
<dbReference type="GO" id="GO:0003677">
    <property type="term" value="F:DNA binding"/>
    <property type="evidence" value="ECO:0007669"/>
    <property type="project" value="UniProtKB-KW"/>
</dbReference>
<feature type="domain" description="HTH hxlR-type" evidence="4">
    <location>
        <begin position="35"/>
        <end position="132"/>
    </location>
</feature>
<dbReference type="InterPro" id="IPR036388">
    <property type="entry name" value="WH-like_DNA-bd_sf"/>
</dbReference>
<reference evidence="6" key="1">
    <citation type="submission" date="2016-10" db="EMBL/GenBank/DDBJ databases">
        <authorList>
            <person name="Varghese N."/>
            <person name="Submissions S."/>
        </authorList>
    </citation>
    <scope>NUCLEOTIDE SEQUENCE [LARGE SCALE GENOMIC DNA]</scope>
    <source>
        <strain evidence="6">JCM 15604</strain>
    </source>
</reference>
<evidence type="ECO:0000256" key="2">
    <source>
        <dbReference type="ARBA" id="ARBA00023125"/>
    </source>
</evidence>
<dbReference type="PANTHER" id="PTHR33204:SF18">
    <property type="entry name" value="TRANSCRIPTIONAL REGULATORY PROTEIN"/>
    <property type="match status" value="1"/>
</dbReference>
<dbReference type="InterPro" id="IPR002577">
    <property type="entry name" value="HTH_HxlR"/>
</dbReference>
<sequence length="188" mass="21950">MREALRSWLRYYEKDSYHRENSAMPMQDETNDTVCPVARSVDLVGDKWTILVMRELYMGATRFEEMQIQTAATPQMLTSRLKALEANGLVERRPYSEKPLRYEYLLTDKGWDFYPVIYALRAWGEKWCKNPDEGLAVHFVHRACGHDVGVASVCPHCGDPVERKDLEAVISNRFLGERESRREAFKRK</sequence>
<protein>
    <submittedName>
        <fullName evidence="5">Transcriptional regulator, HxlR family</fullName>
    </submittedName>
</protein>
<evidence type="ECO:0000259" key="4">
    <source>
        <dbReference type="PROSITE" id="PS51118"/>
    </source>
</evidence>
<evidence type="ECO:0000313" key="5">
    <source>
        <dbReference type="EMBL" id="SFQ50123.1"/>
    </source>
</evidence>
<name>A0A1I5Z0U1_9GAMM</name>
<evidence type="ECO:0000256" key="1">
    <source>
        <dbReference type="ARBA" id="ARBA00023015"/>
    </source>
</evidence>
<gene>
    <name evidence="5" type="ORF">SAMN05216177_11944</name>
</gene>
<dbReference type="SUPFAM" id="SSF46785">
    <property type="entry name" value="Winged helix' DNA-binding domain"/>
    <property type="match status" value="1"/>
</dbReference>
<evidence type="ECO:0000313" key="6">
    <source>
        <dbReference type="Proteomes" id="UP000182025"/>
    </source>
</evidence>
<dbReference type="InterPro" id="IPR036390">
    <property type="entry name" value="WH_DNA-bd_sf"/>
</dbReference>
<keyword evidence="1" id="KW-0805">Transcription regulation</keyword>
<keyword evidence="6" id="KW-1185">Reference proteome</keyword>
<accession>A0A1I5Z0U1</accession>
<dbReference type="PROSITE" id="PS51118">
    <property type="entry name" value="HTH_HXLR"/>
    <property type="match status" value="1"/>
</dbReference>
<dbReference type="EMBL" id="FOXK01000019">
    <property type="protein sequence ID" value="SFQ50123.1"/>
    <property type="molecule type" value="Genomic_DNA"/>
</dbReference>
<evidence type="ECO:0000256" key="3">
    <source>
        <dbReference type="ARBA" id="ARBA00023163"/>
    </source>
</evidence>
<dbReference type="AlphaFoldDB" id="A0A1I5Z0U1"/>
<organism evidence="5 6">
    <name type="scientific">Ectopseudomonas toyotomiensis</name>
    <dbReference type="NCBI Taxonomy" id="554344"/>
    <lineage>
        <taxon>Bacteria</taxon>
        <taxon>Pseudomonadati</taxon>
        <taxon>Pseudomonadota</taxon>
        <taxon>Gammaproteobacteria</taxon>
        <taxon>Pseudomonadales</taxon>
        <taxon>Pseudomonadaceae</taxon>
        <taxon>Ectopseudomonas</taxon>
    </lineage>
</organism>